<dbReference type="InterPro" id="IPR046347">
    <property type="entry name" value="bZIP_sf"/>
</dbReference>
<reference evidence="9" key="1">
    <citation type="submission" date="2023-04" db="EMBL/GenBank/DDBJ databases">
        <title>Candida boidinii NBRC 10035.</title>
        <authorList>
            <person name="Ichikawa N."/>
            <person name="Sato H."/>
            <person name="Tonouchi N."/>
        </authorList>
    </citation>
    <scope>NUCLEOTIDE SEQUENCE</scope>
    <source>
        <strain evidence="9">NBRC 10035</strain>
    </source>
</reference>
<keyword evidence="4" id="KW-0238">DNA-binding</keyword>
<evidence type="ECO:0000256" key="3">
    <source>
        <dbReference type="ARBA" id="ARBA00023015"/>
    </source>
</evidence>
<dbReference type="AlphaFoldDB" id="A0A9W6T667"/>
<dbReference type="Gene3D" id="1.20.5.170">
    <property type="match status" value="1"/>
</dbReference>
<keyword evidence="3" id="KW-0805">Transcription regulation</keyword>
<evidence type="ECO:0000256" key="7">
    <source>
        <dbReference type="ARBA" id="ARBA00023242"/>
    </source>
</evidence>
<dbReference type="GO" id="GO:0006986">
    <property type="term" value="P:response to unfolded protein"/>
    <property type="evidence" value="ECO:0007669"/>
    <property type="project" value="UniProtKB-KW"/>
</dbReference>
<feature type="domain" description="BZIP" evidence="8">
    <location>
        <begin position="61"/>
        <end position="75"/>
    </location>
</feature>
<keyword evidence="10" id="KW-1185">Reference proteome</keyword>
<comment type="subcellular location">
    <subcellularLocation>
        <location evidence="1">Nucleus</location>
    </subcellularLocation>
</comment>
<dbReference type="GO" id="GO:0003677">
    <property type="term" value="F:DNA binding"/>
    <property type="evidence" value="ECO:0007669"/>
    <property type="project" value="UniProtKB-KW"/>
</dbReference>
<protein>
    <submittedName>
        <fullName evidence="9">Unnamed protein product</fullName>
    </submittedName>
</protein>
<dbReference type="PROSITE" id="PS00036">
    <property type="entry name" value="BZIP_BASIC"/>
    <property type="match status" value="1"/>
</dbReference>
<name>A0A9W6T667_CANBO</name>
<dbReference type="PANTHER" id="PTHR46714">
    <property type="entry name" value="TRANSCRIPTIONAL ACTIVATOR HAC1"/>
    <property type="match status" value="1"/>
</dbReference>
<accession>A0A9W6T667</accession>
<gene>
    <name evidence="9" type="ORF">Cboi02_000580300</name>
</gene>
<dbReference type="SMART" id="SM00338">
    <property type="entry name" value="BRLZ"/>
    <property type="match status" value="1"/>
</dbReference>
<evidence type="ECO:0000256" key="5">
    <source>
        <dbReference type="ARBA" id="ARBA00023163"/>
    </source>
</evidence>
<dbReference type="EMBL" id="BSXN01003054">
    <property type="protein sequence ID" value="GME78378.1"/>
    <property type="molecule type" value="Genomic_DNA"/>
</dbReference>
<dbReference type="GO" id="GO:0005634">
    <property type="term" value="C:nucleus"/>
    <property type="evidence" value="ECO:0007669"/>
    <property type="project" value="UniProtKB-SubCell"/>
</dbReference>
<dbReference type="Pfam" id="PF07716">
    <property type="entry name" value="bZIP_2"/>
    <property type="match status" value="1"/>
</dbReference>
<evidence type="ECO:0000313" key="10">
    <source>
        <dbReference type="Proteomes" id="UP001165120"/>
    </source>
</evidence>
<dbReference type="PANTHER" id="PTHR46714:SF6">
    <property type="entry name" value="TRANSCRIPTIONAL ACTIVATOR HAC1"/>
    <property type="match status" value="1"/>
</dbReference>
<evidence type="ECO:0000256" key="2">
    <source>
        <dbReference type="ARBA" id="ARBA00007163"/>
    </source>
</evidence>
<comment type="similarity">
    <text evidence="2">Belongs to the bZIP family.</text>
</comment>
<keyword evidence="5" id="KW-0804">Transcription</keyword>
<evidence type="ECO:0000313" key="9">
    <source>
        <dbReference type="EMBL" id="GME78378.1"/>
    </source>
</evidence>
<keyword evidence="7" id="KW-0539">Nucleus</keyword>
<evidence type="ECO:0000259" key="8">
    <source>
        <dbReference type="PROSITE" id="PS00036"/>
    </source>
</evidence>
<evidence type="ECO:0000256" key="1">
    <source>
        <dbReference type="ARBA" id="ARBA00004123"/>
    </source>
</evidence>
<sequence length="138" mass="15572">MSLSNTPSSPDNISNVSASLISSNLKGKTDELLKSASAIGLLPPRKRAKTAEEKEQRRVERILRNRRAAHASREKKRKHVEYLELYVNNLENGIKNYISNQEKLINFQSLLIAKLKVANVDISDIDLSTSTTKRIQRS</sequence>
<evidence type="ECO:0000256" key="4">
    <source>
        <dbReference type="ARBA" id="ARBA00023125"/>
    </source>
</evidence>
<dbReference type="GO" id="GO:0045944">
    <property type="term" value="P:positive regulation of transcription by RNA polymerase II"/>
    <property type="evidence" value="ECO:0007669"/>
    <property type="project" value="InterPro"/>
</dbReference>
<proteinExistence type="inferred from homology"/>
<organism evidence="9 10">
    <name type="scientific">Candida boidinii</name>
    <name type="common">Yeast</name>
    <dbReference type="NCBI Taxonomy" id="5477"/>
    <lineage>
        <taxon>Eukaryota</taxon>
        <taxon>Fungi</taxon>
        <taxon>Dikarya</taxon>
        <taxon>Ascomycota</taxon>
        <taxon>Saccharomycotina</taxon>
        <taxon>Pichiomycetes</taxon>
        <taxon>Pichiales</taxon>
        <taxon>Pichiaceae</taxon>
        <taxon>Ogataea</taxon>
        <taxon>Ogataea/Candida clade</taxon>
    </lineage>
</organism>
<dbReference type="GO" id="GO:0000981">
    <property type="term" value="F:DNA-binding transcription factor activity, RNA polymerase II-specific"/>
    <property type="evidence" value="ECO:0007669"/>
    <property type="project" value="InterPro"/>
</dbReference>
<dbReference type="SUPFAM" id="SSF57959">
    <property type="entry name" value="Leucine zipper domain"/>
    <property type="match status" value="1"/>
</dbReference>
<dbReference type="InterPro" id="IPR044280">
    <property type="entry name" value="Hac1/HY5"/>
</dbReference>
<evidence type="ECO:0000256" key="6">
    <source>
        <dbReference type="ARBA" id="ARBA00023230"/>
    </source>
</evidence>
<dbReference type="Proteomes" id="UP001165120">
    <property type="component" value="Unassembled WGS sequence"/>
</dbReference>
<keyword evidence="6" id="KW-0834">Unfolded protein response</keyword>
<dbReference type="InterPro" id="IPR004827">
    <property type="entry name" value="bZIP"/>
</dbReference>
<comment type="caution">
    <text evidence="9">The sequence shown here is derived from an EMBL/GenBank/DDBJ whole genome shotgun (WGS) entry which is preliminary data.</text>
</comment>